<gene>
    <name evidence="1" type="ORF">C2G38_2051382</name>
</gene>
<sequence>MIPDIRNKSEIQKYLEVLSFKPASKSLDTLKTSIDKIFDLIISNNAVQVFFGIFPEENNIVIFMYEEYNETNQAFINAVEEYEPKIIFYPLETLGGETLSKPEISMDKRSIDIMVLGGDGLFTEFKVCSVGFWAKAKNEAKTYIVTADHCRTIPGDETEFVYGAWDEGRTNEFIGSMLPIDFEIYDFGLIDISNMSDSLTTLPVIRNTDSEQFPLLPINNGTPVSSHGVHLCKSGYITHVTCGFVKVLDFIYYLQDGIHYSELIMTSMLVRKGDSGGTAFAYSDLNTVILNGIGTAGIGNVNSLILPLSIITEYGDIEPITTSTLKINFYH</sequence>
<name>A0A397TS04_9GLOM</name>
<dbReference type="SUPFAM" id="SSF50494">
    <property type="entry name" value="Trypsin-like serine proteases"/>
    <property type="match status" value="1"/>
</dbReference>
<reference evidence="1 2" key="1">
    <citation type="submission" date="2018-06" db="EMBL/GenBank/DDBJ databases">
        <title>Comparative genomics reveals the genomic features of Rhizophagus irregularis, R. cerebriforme, R. diaphanum and Gigaspora rosea, and their symbiotic lifestyle signature.</title>
        <authorList>
            <person name="Morin E."/>
            <person name="San Clemente H."/>
            <person name="Chen E.C.H."/>
            <person name="De La Providencia I."/>
            <person name="Hainaut M."/>
            <person name="Kuo A."/>
            <person name="Kohler A."/>
            <person name="Murat C."/>
            <person name="Tang N."/>
            <person name="Roy S."/>
            <person name="Loubradou J."/>
            <person name="Henrissat B."/>
            <person name="Grigoriev I.V."/>
            <person name="Corradi N."/>
            <person name="Roux C."/>
            <person name="Martin F.M."/>
        </authorList>
    </citation>
    <scope>NUCLEOTIDE SEQUENCE [LARGE SCALE GENOMIC DNA]</scope>
    <source>
        <strain evidence="1 2">DAOM 194757</strain>
    </source>
</reference>
<protein>
    <recommendedName>
        <fullName evidence="3">Peptidase S1 domain-containing protein</fullName>
    </recommendedName>
</protein>
<accession>A0A397TS04</accession>
<dbReference type="Proteomes" id="UP000266673">
    <property type="component" value="Unassembled WGS sequence"/>
</dbReference>
<dbReference type="InterPro" id="IPR009003">
    <property type="entry name" value="Peptidase_S1_PA"/>
</dbReference>
<dbReference type="Gene3D" id="2.40.10.10">
    <property type="entry name" value="Trypsin-like serine proteases"/>
    <property type="match status" value="2"/>
</dbReference>
<evidence type="ECO:0000313" key="1">
    <source>
        <dbReference type="EMBL" id="RIB00790.1"/>
    </source>
</evidence>
<dbReference type="InterPro" id="IPR043504">
    <property type="entry name" value="Peptidase_S1_PA_chymotrypsin"/>
</dbReference>
<organism evidence="1 2">
    <name type="scientific">Gigaspora rosea</name>
    <dbReference type="NCBI Taxonomy" id="44941"/>
    <lineage>
        <taxon>Eukaryota</taxon>
        <taxon>Fungi</taxon>
        <taxon>Fungi incertae sedis</taxon>
        <taxon>Mucoromycota</taxon>
        <taxon>Glomeromycotina</taxon>
        <taxon>Glomeromycetes</taxon>
        <taxon>Diversisporales</taxon>
        <taxon>Gigasporaceae</taxon>
        <taxon>Gigaspora</taxon>
    </lineage>
</organism>
<evidence type="ECO:0008006" key="3">
    <source>
        <dbReference type="Google" id="ProtNLM"/>
    </source>
</evidence>
<proteinExistence type="predicted"/>
<dbReference type="OrthoDB" id="3762657at2759"/>
<dbReference type="EMBL" id="QKWP01003620">
    <property type="protein sequence ID" value="RIB00790.1"/>
    <property type="molecule type" value="Genomic_DNA"/>
</dbReference>
<dbReference type="CDD" id="cd21112">
    <property type="entry name" value="alphaLP-like"/>
    <property type="match status" value="1"/>
</dbReference>
<comment type="caution">
    <text evidence="1">The sequence shown here is derived from an EMBL/GenBank/DDBJ whole genome shotgun (WGS) entry which is preliminary data.</text>
</comment>
<dbReference type="AlphaFoldDB" id="A0A397TS04"/>
<keyword evidence="2" id="KW-1185">Reference proteome</keyword>
<evidence type="ECO:0000313" key="2">
    <source>
        <dbReference type="Proteomes" id="UP000266673"/>
    </source>
</evidence>